<accession>A0A8S1W3H3</accession>
<comment type="caution">
    <text evidence="2">The sequence shown here is derived from an EMBL/GenBank/DDBJ whole genome shotgun (WGS) entry which is preliminary data.</text>
</comment>
<dbReference type="Pfam" id="PF00069">
    <property type="entry name" value="Pkinase"/>
    <property type="match status" value="1"/>
</dbReference>
<dbReference type="GO" id="GO:0005524">
    <property type="term" value="F:ATP binding"/>
    <property type="evidence" value="ECO:0007669"/>
    <property type="project" value="InterPro"/>
</dbReference>
<dbReference type="AlphaFoldDB" id="A0A8S1W3H3"/>
<dbReference type="PANTHER" id="PTHR44167:SF18">
    <property type="entry name" value="PROTEIN KINASE DOMAIN-CONTAINING PROTEIN"/>
    <property type="match status" value="1"/>
</dbReference>
<gene>
    <name evidence="2" type="ORF">PPENT_87.1.T0800139</name>
</gene>
<reference evidence="2" key="1">
    <citation type="submission" date="2021-01" db="EMBL/GenBank/DDBJ databases">
        <authorList>
            <consortium name="Genoscope - CEA"/>
            <person name="William W."/>
        </authorList>
    </citation>
    <scope>NUCLEOTIDE SEQUENCE</scope>
</reference>
<dbReference type="InterPro" id="IPR000719">
    <property type="entry name" value="Prot_kinase_dom"/>
</dbReference>
<dbReference type="GO" id="GO:0005634">
    <property type="term" value="C:nucleus"/>
    <property type="evidence" value="ECO:0007669"/>
    <property type="project" value="TreeGrafter"/>
</dbReference>
<dbReference type="EMBL" id="CAJJDO010000080">
    <property type="protein sequence ID" value="CAD8183217.1"/>
    <property type="molecule type" value="Genomic_DNA"/>
</dbReference>
<organism evidence="2 3">
    <name type="scientific">Paramecium pentaurelia</name>
    <dbReference type="NCBI Taxonomy" id="43138"/>
    <lineage>
        <taxon>Eukaryota</taxon>
        <taxon>Sar</taxon>
        <taxon>Alveolata</taxon>
        <taxon>Ciliophora</taxon>
        <taxon>Intramacronucleata</taxon>
        <taxon>Oligohymenophorea</taxon>
        <taxon>Peniculida</taxon>
        <taxon>Parameciidae</taxon>
        <taxon>Paramecium</taxon>
    </lineage>
</organism>
<name>A0A8S1W3H3_9CILI</name>
<dbReference type="GO" id="GO:0004674">
    <property type="term" value="F:protein serine/threonine kinase activity"/>
    <property type="evidence" value="ECO:0007669"/>
    <property type="project" value="TreeGrafter"/>
</dbReference>
<proteinExistence type="predicted"/>
<evidence type="ECO:0000259" key="1">
    <source>
        <dbReference type="SMART" id="SM00220"/>
    </source>
</evidence>
<evidence type="ECO:0000313" key="2">
    <source>
        <dbReference type="EMBL" id="CAD8183217.1"/>
    </source>
</evidence>
<dbReference type="PANTHER" id="PTHR44167">
    <property type="entry name" value="OVARIAN-SPECIFIC SERINE/THREONINE-PROTEIN KINASE LOK-RELATED"/>
    <property type="match status" value="1"/>
</dbReference>
<dbReference type="Proteomes" id="UP000689195">
    <property type="component" value="Unassembled WGS sequence"/>
</dbReference>
<keyword evidence="3" id="KW-1185">Reference proteome</keyword>
<dbReference type="GO" id="GO:0005737">
    <property type="term" value="C:cytoplasm"/>
    <property type="evidence" value="ECO:0007669"/>
    <property type="project" value="TreeGrafter"/>
</dbReference>
<dbReference type="GO" id="GO:0044773">
    <property type="term" value="P:mitotic DNA damage checkpoint signaling"/>
    <property type="evidence" value="ECO:0007669"/>
    <property type="project" value="TreeGrafter"/>
</dbReference>
<feature type="domain" description="Protein kinase" evidence="1">
    <location>
        <begin position="97"/>
        <end position="316"/>
    </location>
</feature>
<protein>
    <recommendedName>
        <fullName evidence="1">Protein kinase domain-containing protein</fullName>
    </recommendedName>
</protein>
<dbReference type="SMART" id="SM00220">
    <property type="entry name" value="S_TKc"/>
    <property type="match status" value="1"/>
</dbReference>
<dbReference type="OrthoDB" id="299382at2759"/>
<sequence>MEIIDTFQCLISFQDQDNYSHKANLQFTTTKINLILNTQCFEIEISYKLQLKWKCEENKLISMHFQQFTIQAGNEDLLKFKKHLDCQTTYIGIREIYDNVILIQQKDNAKICSLKSKLDGKMYICKCYKKQEVEKYKIYEQLVILRKLGDFKNVAQIIDFYESSNSYYFIFEQMNRIHYSSLSHEDIQSMMFVYSILYQDILCCVKMLILNHVFHSQINLSNIVIDNDMNCKLAGFEHAELLNEKNAIYNSLMLTMVGHIMIKLYQINNLYRYQYNSKNKQQIFIPDYGNSLVQGLLETDLNQQINIEQALSHEYFEYFDYNSSPMMQQQIVPKLKSFITQQSLSLPIESNI</sequence>
<evidence type="ECO:0000313" key="3">
    <source>
        <dbReference type="Proteomes" id="UP000689195"/>
    </source>
</evidence>